<gene>
    <name evidence="8" type="ORF">HYH02_006576</name>
</gene>
<dbReference type="EMBL" id="JAEHOD010000041">
    <property type="protein sequence ID" value="KAG2439048.1"/>
    <property type="molecule type" value="Genomic_DNA"/>
</dbReference>
<feature type="compositionally biased region" description="Gly residues" evidence="6">
    <location>
        <begin position="153"/>
        <end position="166"/>
    </location>
</feature>
<dbReference type="Pfam" id="PF00319">
    <property type="entry name" value="SRF-TF"/>
    <property type="match status" value="1"/>
</dbReference>
<evidence type="ECO:0000256" key="1">
    <source>
        <dbReference type="ARBA" id="ARBA00004123"/>
    </source>
</evidence>
<comment type="caution">
    <text evidence="8">The sequence shown here is derived from an EMBL/GenBank/DDBJ whole genome shotgun (WGS) entry which is preliminary data.</text>
</comment>
<feature type="compositionally biased region" description="Low complexity" evidence="6">
    <location>
        <begin position="724"/>
        <end position="734"/>
    </location>
</feature>
<feature type="compositionally biased region" description="Gly residues" evidence="6">
    <location>
        <begin position="656"/>
        <end position="666"/>
    </location>
</feature>
<dbReference type="Proteomes" id="UP000613740">
    <property type="component" value="Unassembled WGS sequence"/>
</dbReference>
<dbReference type="SMART" id="SM00432">
    <property type="entry name" value="MADS"/>
    <property type="match status" value="1"/>
</dbReference>
<dbReference type="GO" id="GO:0003677">
    <property type="term" value="F:DNA binding"/>
    <property type="evidence" value="ECO:0007669"/>
    <property type="project" value="UniProtKB-KW"/>
</dbReference>
<dbReference type="OrthoDB" id="1933443at2759"/>
<sequence>MSRGKVQLQRITDDKTRQEVFHRHKQALFRRAMELSVLCDCDVGLIVFAPGSSGPGTGGQRLYQFSSIEMDDLLERYAGAVNEPHERRGNSELMRHYYELSPDEDGEGEEPGLGLEGDADGAGTSAAAAAAAATMAAVDSVILGSGRRQASRDGGGAAGGGGGGGGGVSAMLKRMVPAGVPGGLPGQLQGGSGLPGMLGMLPSGLSSGGLHGSGLTPGGGGGGLQLPTPGGGGGAGAGAGGGGLPGGLLPGGMRRVGGGAVPLEGIKAAGFLDKRNYPVSPRSERAYEDITAEFDKLTELRNKKAKSGSMPQTVPTGLQPLSSSSLTPQQHLTQLLLQHQQQHLQHSMQLGSGGGGSGGNNRFKPLSIMVPDNQAHPILQSGVTPLTGPTSGSGGVAGATPGLASTAAGGRGGGPAGLASSSGAAQAVNGHFMPHLQQHGPAHGQGLGQGQGGQGQGLPPRAPSTSGRPFGGRTSLSGIASALAAAQQAHAAAAAAGGGAAAAAAGGGGAGASGGAAPMDTDGGGSAFTFDRRTLTGAVDDLGPSFGPMRMSIDGSAAAMLSMPSPPPHGATAAALFGALDGGPLSVRSSSHGMLAGLGGGPSSLLGGLERGASLGLSGLLESPGPMALDASLRGLAPMDVLDWPSSSPRSSAGNSEGGAGGGAATGGFSSDDGEGGTVLDGLEVRGTALSKLAPEARVAAIGSSPPDGGGADAGAGAGGGGTPSAKPASSGGAGSAFAAANAKAAAASAAAAAGVGSEGASGTRLAAEAQGADAAAAAASGRPDASFARATSYELFAANVAGAADGLMSELSFNVLSGAKAAAAAAAVAAAQLQREAAEKKATEEGRAAEEAEGSGGEGGSGEVADLGLMVVGKALEIPAGASGTPPPAGGQN</sequence>
<keyword evidence="3" id="KW-0238">DNA-binding</keyword>
<dbReference type="InterPro" id="IPR002100">
    <property type="entry name" value="TF_MADSbox"/>
</dbReference>
<feature type="domain" description="MADS-box" evidence="7">
    <location>
        <begin position="1"/>
        <end position="49"/>
    </location>
</feature>
<dbReference type="InterPro" id="IPR050142">
    <property type="entry name" value="MADS-box/MEF2_TF"/>
</dbReference>
<organism evidence="8 9">
    <name type="scientific">Chlamydomonas schloesseri</name>
    <dbReference type="NCBI Taxonomy" id="2026947"/>
    <lineage>
        <taxon>Eukaryota</taxon>
        <taxon>Viridiplantae</taxon>
        <taxon>Chlorophyta</taxon>
        <taxon>core chlorophytes</taxon>
        <taxon>Chlorophyceae</taxon>
        <taxon>CS clade</taxon>
        <taxon>Chlamydomonadales</taxon>
        <taxon>Chlamydomonadaceae</taxon>
        <taxon>Chlamydomonas</taxon>
    </lineage>
</organism>
<protein>
    <recommendedName>
        <fullName evidence="7">MADS-box domain-containing protein</fullName>
    </recommendedName>
</protein>
<dbReference type="InterPro" id="IPR036879">
    <property type="entry name" value="TF_MADSbox_sf"/>
</dbReference>
<feature type="region of interest" description="Disordered" evidence="6">
    <location>
        <begin position="147"/>
        <end position="166"/>
    </location>
</feature>
<evidence type="ECO:0000259" key="7">
    <source>
        <dbReference type="PROSITE" id="PS50066"/>
    </source>
</evidence>
<evidence type="ECO:0000256" key="2">
    <source>
        <dbReference type="ARBA" id="ARBA00023015"/>
    </source>
</evidence>
<name>A0A835W6E5_9CHLO</name>
<dbReference type="PROSITE" id="PS50066">
    <property type="entry name" value="MADS_BOX_2"/>
    <property type="match status" value="1"/>
</dbReference>
<dbReference type="Gene3D" id="3.40.1810.10">
    <property type="entry name" value="Transcription factor, MADS-box"/>
    <property type="match status" value="1"/>
</dbReference>
<dbReference type="AlphaFoldDB" id="A0A835W6E5"/>
<evidence type="ECO:0000313" key="8">
    <source>
        <dbReference type="EMBL" id="KAG2439048.1"/>
    </source>
</evidence>
<feature type="region of interest" description="Disordered" evidence="6">
    <location>
        <begin position="208"/>
        <end position="236"/>
    </location>
</feature>
<keyword evidence="4" id="KW-0804">Transcription</keyword>
<dbReference type="GO" id="GO:0005634">
    <property type="term" value="C:nucleus"/>
    <property type="evidence" value="ECO:0007669"/>
    <property type="project" value="UniProtKB-SubCell"/>
</dbReference>
<dbReference type="SUPFAM" id="SSF55455">
    <property type="entry name" value="SRF-like"/>
    <property type="match status" value="1"/>
</dbReference>
<dbReference type="PANTHER" id="PTHR48019">
    <property type="entry name" value="SERUM RESPONSE FACTOR HOMOLOG"/>
    <property type="match status" value="1"/>
</dbReference>
<feature type="compositionally biased region" description="Gly residues" evidence="6">
    <location>
        <begin position="443"/>
        <end position="456"/>
    </location>
</feature>
<feature type="compositionally biased region" description="Low complexity" evidence="6">
    <location>
        <begin position="381"/>
        <end position="390"/>
    </location>
</feature>
<feature type="compositionally biased region" description="Low complexity" evidence="6">
    <location>
        <begin position="417"/>
        <end position="427"/>
    </location>
</feature>
<dbReference type="GO" id="GO:0046983">
    <property type="term" value="F:protein dimerization activity"/>
    <property type="evidence" value="ECO:0007669"/>
    <property type="project" value="InterPro"/>
</dbReference>
<feature type="compositionally biased region" description="Gly residues" evidence="6">
    <location>
        <begin position="708"/>
        <end position="723"/>
    </location>
</feature>
<accession>A0A835W6E5</accession>
<feature type="region of interest" description="Disordered" evidence="6">
    <location>
        <begin position="840"/>
        <end position="865"/>
    </location>
</feature>
<feature type="compositionally biased region" description="Acidic residues" evidence="6">
    <location>
        <begin position="101"/>
        <end position="110"/>
    </location>
</feature>
<feature type="region of interest" description="Disordered" evidence="6">
    <location>
        <begin position="701"/>
        <end position="734"/>
    </location>
</feature>
<evidence type="ECO:0000313" key="9">
    <source>
        <dbReference type="Proteomes" id="UP000613740"/>
    </source>
</evidence>
<feature type="region of interest" description="Disordered" evidence="6">
    <location>
        <begin position="101"/>
        <end position="121"/>
    </location>
</feature>
<evidence type="ECO:0000256" key="3">
    <source>
        <dbReference type="ARBA" id="ARBA00023125"/>
    </source>
</evidence>
<feature type="compositionally biased region" description="Basic and acidic residues" evidence="6">
    <location>
        <begin position="840"/>
        <end position="851"/>
    </location>
</feature>
<feature type="region of interest" description="Disordered" evidence="6">
    <location>
        <begin position="642"/>
        <end position="680"/>
    </location>
</feature>
<comment type="subcellular location">
    <subcellularLocation>
        <location evidence="1">Nucleus</location>
    </subcellularLocation>
</comment>
<reference evidence="8" key="1">
    <citation type="journal article" date="2020" name="bioRxiv">
        <title>Comparative genomics of Chlamydomonas.</title>
        <authorList>
            <person name="Craig R.J."/>
            <person name="Hasan A.R."/>
            <person name="Ness R.W."/>
            <person name="Keightley P.D."/>
        </authorList>
    </citation>
    <scope>NUCLEOTIDE SEQUENCE</scope>
    <source>
        <strain evidence="8">CCAP 11/173</strain>
    </source>
</reference>
<keyword evidence="5" id="KW-0539">Nucleus</keyword>
<evidence type="ECO:0000256" key="4">
    <source>
        <dbReference type="ARBA" id="ARBA00023163"/>
    </source>
</evidence>
<proteinExistence type="predicted"/>
<keyword evidence="9" id="KW-1185">Reference proteome</keyword>
<keyword evidence="2" id="KW-0805">Transcription regulation</keyword>
<feature type="compositionally biased region" description="Low complexity" evidence="6">
    <location>
        <begin position="645"/>
        <end position="655"/>
    </location>
</feature>
<evidence type="ECO:0000256" key="5">
    <source>
        <dbReference type="ARBA" id="ARBA00023242"/>
    </source>
</evidence>
<dbReference type="PRINTS" id="PR00404">
    <property type="entry name" value="MADSDOMAIN"/>
</dbReference>
<feature type="region of interest" description="Disordered" evidence="6">
    <location>
        <begin position="381"/>
        <end position="474"/>
    </location>
</feature>
<feature type="region of interest" description="Disordered" evidence="6">
    <location>
        <begin position="344"/>
        <end position="366"/>
    </location>
</feature>
<evidence type="ECO:0000256" key="6">
    <source>
        <dbReference type="SAM" id="MobiDB-lite"/>
    </source>
</evidence>